<keyword evidence="2" id="KW-1185">Reference proteome</keyword>
<organism evidence="1 2">
    <name type="scientific">Enhygromyxa salina</name>
    <dbReference type="NCBI Taxonomy" id="215803"/>
    <lineage>
        <taxon>Bacteria</taxon>
        <taxon>Pseudomonadati</taxon>
        <taxon>Myxococcota</taxon>
        <taxon>Polyangia</taxon>
        <taxon>Nannocystales</taxon>
        <taxon>Nannocystaceae</taxon>
        <taxon>Enhygromyxa</taxon>
    </lineage>
</organism>
<comment type="caution">
    <text evidence="1">The sequence shown here is derived from an EMBL/GenBank/DDBJ whole genome shotgun (WGS) entry which is preliminary data.</text>
</comment>
<dbReference type="EMBL" id="PVNK01000005">
    <property type="protein sequence ID" value="PRQ05743.1"/>
    <property type="molecule type" value="Genomic_DNA"/>
</dbReference>
<evidence type="ECO:0000313" key="1">
    <source>
        <dbReference type="EMBL" id="PRQ05743.1"/>
    </source>
</evidence>
<dbReference type="PROSITE" id="PS51257">
    <property type="entry name" value="PROKAR_LIPOPROTEIN"/>
    <property type="match status" value="1"/>
</dbReference>
<dbReference type="SUPFAM" id="SSF50965">
    <property type="entry name" value="Galactose oxidase, central domain"/>
    <property type="match status" value="1"/>
</dbReference>
<evidence type="ECO:0008006" key="3">
    <source>
        <dbReference type="Google" id="ProtNLM"/>
    </source>
</evidence>
<protein>
    <recommendedName>
        <fullName evidence="3">BNR repeat domain protein</fullName>
    </recommendedName>
</protein>
<reference evidence="1 2" key="1">
    <citation type="submission" date="2018-03" db="EMBL/GenBank/DDBJ databases">
        <title>Draft Genome Sequences of the Obligatory Marine Myxobacteria Enhygromyxa salina SWB005.</title>
        <authorList>
            <person name="Poehlein A."/>
            <person name="Moghaddam J.A."/>
            <person name="Harms H."/>
            <person name="Alanjari M."/>
            <person name="Koenig G.M."/>
            <person name="Daniel R."/>
            <person name="Schaeberle T.F."/>
        </authorList>
    </citation>
    <scope>NUCLEOTIDE SEQUENCE [LARGE SCALE GENOMIC DNA]</scope>
    <source>
        <strain evidence="1 2">SWB005</strain>
    </source>
</reference>
<evidence type="ECO:0000313" key="2">
    <source>
        <dbReference type="Proteomes" id="UP000237968"/>
    </source>
</evidence>
<dbReference type="AlphaFoldDB" id="A0A2S9YKW9"/>
<dbReference type="InterPro" id="IPR011043">
    <property type="entry name" value="Gal_Oxase/kelch_b-propeller"/>
</dbReference>
<name>A0A2S9YKW9_9BACT</name>
<sequence length="334" mass="35222">MSARSRPQSLACLALAVLLGGCEPEPAPEPAWEIGFEADESFGALLSAWGPSPTELYAVGGNPERGAMIRFDGDAWSEQALPEGFPLANWVFGLPAEGGTTLWVAGNEGMAARRDVDGSWTTMDLGTTGPLWGIWGTADSNMWAVGGSIPGDEPILAHYDGSAWTMVPIPALDRELDALFKVWGTSSTQVFAVGHSGVILHYDGSEWTQQLAGTASDLISLWGTGPNEIVAVGGRSNGVIARYDGQAWRSETIGMLPGLNGVWLDSEGTGFAVGVEGLVIEIPAGTFDYEELDRSARPDVLHGAFGFDEGARVGVGGNLLFSPPWTGVIVQYLP</sequence>
<dbReference type="OrthoDB" id="8093255at2"/>
<accession>A0A2S9YKW9</accession>
<gene>
    <name evidence="1" type="ORF">ENSA5_00630</name>
</gene>
<proteinExistence type="predicted"/>
<dbReference type="RefSeq" id="WP_146155159.1">
    <property type="nucleotide sequence ID" value="NZ_PVNK01000005.1"/>
</dbReference>
<dbReference type="Proteomes" id="UP000237968">
    <property type="component" value="Unassembled WGS sequence"/>
</dbReference>